<evidence type="ECO:0000256" key="3">
    <source>
        <dbReference type="ARBA" id="ARBA00023125"/>
    </source>
</evidence>
<dbReference type="PANTHER" id="PTHR30408:SF12">
    <property type="entry name" value="TYPE I RESTRICTION ENZYME MJAVIII SPECIFICITY SUBUNIT"/>
    <property type="match status" value="1"/>
</dbReference>
<accession>A0A1H9T0Q3</accession>
<reference evidence="7" key="1">
    <citation type="submission" date="2016-10" db="EMBL/GenBank/DDBJ databases">
        <authorList>
            <person name="de Groot N.N."/>
        </authorList>
    </citation>
    <scope>NUCLEOTIDE SEQUENCE [LARGE SCALE GENOMIC DNA]</scope>
    <source>
        <strain evidence="7">10nlg</strain>
    </source>
</reference>
<sequence length="435" mass="49721">MKNEWVKMKIKYLFRIQNGGTPKSDEISYWEPPEIPWLTPEDLSDKKKYVNESKRQISYLGLSNSSANLISRNSVVMSTRAPIGNPKIVPFDYATNQGCKSLINKDKSRSSSEFLYYSLVANEEIIKIRGRGTTFKELSNYDLNNFTLSFPTLNKQNRIVSFLNQKTTEIDELIADKERLIELLEEKRQAVITETVTKGLDPNVKMKDSGVEWIGEVPEHWEVNKFKKYVLIQEGPGIMAKDFRLNGIPLIRISGVKQARVSLKGCNYLDEETVLKKWDQFRLNVGDLLISASASVNIISEVTEEAAGSIPYTGLIRINTKSEYLKKDFIKYYIQSYVYKSQIELLKTGSTIQHYGPTHLRNFILVIPSIVEQEKIISLLDDKISSIHSSLTFIKSQISKLKEYRQSLIYEAVTGKIDVSDYEVPAESQTEEVSH</sequence>
<dbReference type="CDD" id="cd17279">
    <property type="entry name" value="RMtype1_S_BmuCF2ORF3362P_TRD1-CR1_like"/>
    <property type="match status" value="1"/>
</dbReference>
<proteinExistence type="inferred from homology"/>
<dbReference type="PANTHER" id="PTHR30408">
    <property type="entry name" value="TYPE-1 RESTRICTION ENZYME ECOKI SPECIFICITY PROTEIN"/>
    <property type="match status" value="1"/>
</dbReference>
<dbReference type="GO" id="GO:0003677">
    <property type="term" value="F:DNA binding"/>
    <property type="evidence" value="ECO:0007669"/>
    <property type="project" value="UniProtKB-KW"/>
</dbReference>
<dbReference type="InterPro" id="IPR000055">
    <property type="entry name" value="Restrct_endonuc_typeI_TRD"/>
</dbReference>
<gene>
    <name evidence="6" type="ORF">SAMN05444126_10894</name>
</gene>
<keyword evidence="7" id="KW-1185">Reference proteome</keyword>
<dbReference type="AlphaFoldDB" id="A0A1H9T0Q3"/>
<feature type="domain" description="Type I restriction modification DNA specificity" evidence="5">
    <location>
        <begin position="4"/>
        <end position="179"/>
    </location>
</feature>
<dbReference type="STRING" id="1464123.SAMN05444126_10894"/>
<dbReference type="Pfam" id="PF01420">
    <property type="entry name" value="Methylase_S"/>
    <property type="match status" value="2"/>
</dbReference>
<evidence type="ECO:0000313" key="7">
    <source>
        <dbReference type="Proteomes" id="UP000199318"/>
    </source>
</evidence>
<evidence type="ECO:0000313" key="6">
    <source>
        <dbReference type="EMBL" id="SER90840.1"/>
    </source>
</evidence>
<evidence type="ECO:0000259" key="5">
    <source>
        <dbReference type="Pfam" id="PF01420"/>
    </source>
</evidence>
<keyword evidence="4" id="KW-0175">Coiled coil</keyword>
<keyword evidence="2" id="KW-0680">Restriction system</keyword>
<evidence type="ECO:0000256" key="4">
    <source>
        <dbReference type="SAM" id="Coils"/>
    </source>
</evidence>
<dbReference type="EMBL" id="FOGV01000008">
    <property type="protein sequence ID" value="SER90840.1"/>
    <property type="molecule type" value="Genomic_DNA"/>
</dbReference>
<dbReference type="InterPro" id="IPR052021">
    <property type="entry name" value="Type-I_RS_S_subunit"/>
</dbReference>
<protein>
    <submittedName>
        <fullName evidence="6">Type I restriction enzyme, S subunit</fullName>
    </submittedName>
</protein>
<comment type="caution">
    <text evidence="6">The sequence shown here is derived from an EMBL/GenBank/DDBJ whole genome shotgun (WGS) entry which is preliminary data.</text>
</comment>
<dbReference type="RefSeq" id="WP_093072604.1">
    <property type="nucleotide sequence ID" value="NZ_FOGV01000008.1"/>
</dbReference>
<comment type="similarity">
    <text evidence="1">Belongs to the type-I restriction system S methylase family.</text>
</comment>
<dbReference type="SUPFAM" id="SSF116734">
    <property type="entry name" value="DNA methylase specificity domain"/>
    <property type="match status" value="2"/>
</dbReference>
<dbReference type="OrthoDB" id="9795776at2"/>
<evidence type="ECO:0000256" key="1">
    <source>
        <dbReference type="ARBA" id="ARBA00010923"/>
    </source>
</evidence>
<evidence type="ECO:0000256" key="2">
    <source>
        <dbReference type="ARBA" id="ARBA00022747"/>
    </source>
</evidence>
<keyword evidence="3" id="KW-0238">DNA-binding</keyword>
<dbReference type="InterPro" id="IPR044946">
    <property type="entry name" value="Restrct_endonuc_typeI_TRD_sf"/>
</dbReference>
<name>A0A1H9T0Q3_9BACI</name>
<dbReference type="Gene3D" id="3.90.220.20">
    <property type="entry name" value="DNA methylase specificity domains"/>
    <property type="match status" value="2"/>
</dbReference>
<feature type="coiled-coil region" evidence="4">
    <location>
        <begin position="163"/>
        <end position="194"/>
    </location>
</feature>
<feature type="domain" description="Type I restriction modification DNA specificity" evidence="5">
    <location>
        <begin position="218"/>
        <end position="385"/>
    </location>
</feature>
<dbReference type="Gene3D" id="1.10.287.1120">
    <property type="entry name" value="Bipartite methylase S protein"/>
    <property type="match status" value="1"/>
</dbReference>
<dbReference type="Proteomes" id="UP000199318">
    <property type="component" value="Unassembled WGS sequence"/>
</dbReference>
<organism evidence="6 7">
    <name type="scientific">Salisediminibacterium halotolerans</name>
    <dbReference type="NCBI Taxonomy" id="517425"/>
    <lineage>
        <taxon>Bacteria</taxon>
        <taxon>Bacillati</taxon>
        <taxon>Bacillota</taxon>
        <taxon>Bacilli</taxon>
        <taxon>Bacillales</taxon>
        <taxon>Bacillaceae</taxon>
        <taxon>Salisediminibacterium</taxon>
    </lineage>
</organism>
<dbReference type="GO" id="GO:0009307">
    <property type="term" value="P:DNA restriction-modification system"/>
    <property type="evidence" value="ECO:0007669"/>
    <property type="project" value="UniProtKB-KW"/>
</dbReference>